<keyword evidence="2" id="KW-0732">Signal</keyword>
<keyword evidence="2" id="KW-0472">Membrane</keyword>
<keyword evidence="2 3" id="KW-0449">Lipoprotein</keyword>
<name>A0A1W1UIH0_9PAST</name>
<dbReference type="InterPro" id="IPR010131">
    <property type="entry name" value="MdtP/NodT-like"/>
</dbReference>
<gene>
    <name evidence="3" type="ORF">SAMN05660772_01713</name>
</gene>
<evidence type="ECO:0000256" key="1">
    <source>
        <dbReference type="ARBA" id="ARBA00007613"/>
    </source>
</evidence>
<keyword evidence="2" id="KW-0812">Transmembrane</keyword>
<keyword evidence="4" id="KW-1185">Reference proteome</keyword>
<dbReference type="Gene3D" id="1.20.1600.10">
    <property type="entry name" value="Outer membrane efflux proteins (OEP)"/>
    <property type="match status" value="1"/>
</dbReference>
<dbReference type="NCBIfam" id="TIGR01845">
    <property type="entry name" value="outer_NodT"/>
    <property type="match status" value="1"/>
</dbReference>
<proteinExistence type="inferred from homology"/>
<evidence type="ECO:0000256" key="2">
    <source>
        <dbReference type="RuleBase" id="RU362097"/>
    </source>
</evidence>
<feature type="signal peptide" evidence="2">
    <location>
        <begin position="1"/>
        <end position="24"/>
    </location>
</feature>
<dbReference type="EMBL" id="FWWV01000004">
    <property type="protein sequence ID" value="SMB80829.1"/>
    <property type="molecule type" value="Genomic_DNA"/>
</dbReference>
<dbReference type="STRING" id="1122938.SAMN05660772_01713"/>
<dbReference type="PANTHER" id="PTHR30203:SF30">
    <property type="entry name" value="OUTER MEMBRANE PROTEIN-RELATED"/>
    <property type="match status" value="1"/>
</dbReference>
<dbReference type="RefSeq" id="WP_084256013.1">
    <property type="nucleotide sequence ID" value="NZ_FWWV01000004.1"/>
</dbReference>
<dbReference type="PANTHER" id="PTHR30203">
    <property type="entry name" value="OUTER MEMBRANE CATION EFFLUX PROTEIN"/>
    <property type="match status" value="1"/>
</dbReference>
<comment type="similarity">
    <text evidence="1 2">Belongs to the outer membrane factor (OMF) (TC 1.B.17) family.</text>
</comment>
<feature type="chain" id="PRO_5011831091" evidence="2">
    <location>
        <begin position="25"/>
        <end position="481"/>
    </location>
</feature>
<accession>A0A1W1UIH0</accession>
<dbReference type="InterPro" id="IPR003423">
    <property type="entry name" value="OMP_efflux"/>
</dbReference>
<reference evidence="4" key="1">
    <citation type="submission" date="2017-04" db="EMBL/GenBank/DDBJ databases">
        <authorList>
            <person name="Varghese N."/>
            <person name="Submissions S."/>
        </authorList>
    </citation>
    <scope>NUCLEOTIDE SEQUENCE [LARGE SCALE GENOMIC DNA]</scope>
    <source>
        <strain evidence="4">DSM 23072</strain>
    </source>
</reference>
<evidence type="ECO:0000313" key="3">
    <source>
        <dbReference type="EMBL" id="SMB80829.1"/>
    </source>
</evidence>
<dbReference type="Proteomes" id="UP000192408">
    <property type="component" value="Unassembled WGS sequence"/>
</dbReference>
<dbReference type="SUPFAM" id="SSF56954">
    <property type="entry name" value="Outer membrane efflux proteins (OEP)"/>
    <property type="match status" value="1"/>
</dbReference>
<sequence>MQTRYWILTALPLVLTACSSTQVALDSKIDLPTQYQQTAAAQGSQQISRWWQQWRDPQLSALIERGLQQNFDLAMAQSRLQEARAISALAGAELAPQVGASGTLGGQRTEIDNNLSPTARQLLGSDLSAKGHAVLGGVAASWEPDIFGQKRSDADAAKYAELGAQERVYGTQMLVASEIADHYLRAQSVLQQQQILNRTLTTLQQLQRYIGGRFEAGQVNAYEVNEINAKIDALKAQQAGLPAQFEAYQRSIAVLIGQVPQGFKLDIKQMQQANLLQRLPQPPQGQQPGSLLAQRPDIRANAAAVQAYAAKLASAKADLLPRFDIQFLWQTGRIELDGDLPALKGWGGLGSVGVQLPIFTAGRIDANIQAADARLQTALLQYDQSILQALAEVDSSYQAQFALTNQLRWLSNAQQKAARQAQDSEKLFRYGDKTLDVALRARLDALDYQQNLLKVRLAAGQNLLNLYKAIGGGWQAEASSQ</sequence>
<dbReference type="AlphaFoldDB" id="A0A1W1UIH0"/>
<dbReference type="Pfam" id="PF02321">
    <property type="entry name" value="OEP"/>
    <property type="match status" value="2"/>
</dbReference>
<dbReference type="GO" id="GO:0016020">
    <property type="term" value="C:membrane"/>
    <property type="evidence" value="ECO:0007669"/>
    <property type="project" value="InterPro"/>
</dbReference>
<evidence type="ECO:0000313" key="4">
    <source>
        <dbReference type="Proteomes" id="UP000192408"/>
    </source>
</evidence>
<protein>
    <submittedName>
        <fullName evidence="3">Efflux transporter, outer membrane factor (OMF) lipoprotein, NodT family</fullName>
    </submittedName>
</protein>
<dbReference type="Gene3D" id="2.20.200.10">
    <property type="entry name" value="Outer membrane efflux proteins (OEP)"/>
    <property type="match status" value="1"/>
</dbReference>
<dbReference type="PROSITE" id="PS51257">
    <property type="entry name" value="PROKAR_LIPOPROTEIN"/>
    <property type="match status" value="1"/>
</dbReference>
<organism evidence="3 4">
    <name type="scientific">Pasteurella testudinis DSM 23072</name>
    <dbReference type="NCBI Taxonomy" id="1122938"/>
    <lineage>
        <taxon>Bacteria</taxon>
        <taxon>Pseudomonadati</taxon>
        <taxon>Pseudomonadota</taxon>
        <taxon>Gammaproteobacteria</taxon>
        <taxon>Pasteurellales</taxon>
        <taxon>Pasteurellaceae</taxon>
        <taxon>Pasteurella</taxon>
    </lineage>
</organism>
<dbReference type="GO" id="GO:0015562">
    <property type="term" value="F:efflux transmembrane transporter activity"/>
    <property type="evidence" value="ECO:0007669"/>
    <property type="project" value="InterPro"/>
</dbReference>